<evidence type="ECO:0000256" key="5">
    <source>
        <dbReference type="ARBA" id="ARBA00022989"/>
    </source>
</evidence>
<dbReference type="CDD" id="cd06261">
    <property type="entry name" value="TM_PBP2"/>
    <property type="match status" value="2"/>
</dbReference>
<feature type="transmembrane region" description="Helical" evidence="7">
    <location>
        <begin position="304"/>
        <end position="332"/>
    </location>
</feature>
<evidence type="ECO:0000313" key="10">
    <source>
        <dbReference type="Proteomes" id="UP000193200"/>
    </source>
</evidence>
<evidence type="ECO:0000259" key="8">
    <source>
        <dbReference type="PROSITE" id="PS50928"/>
    </source>
</evidence>
<feature type="transmembrane region" description="Helical" evidence="7">
    <location>
        <begin position="419"/>
        <end position="439"/>
    </location>
</feature>
<feature type="transmembrane region" description="Helical" evidence="7">
    <location>
        <begin position="215"/>
        <end position="238"/>
    </location>
</feature>
<keyword evidence="4 7" id="KW-0812">Transmembrane</keyword>
<sequence length="566" mass="60159">MLNGGPGAVPAGGLVAARPKPVRGRTGMLAVGAFLVAALAAVPVVVVLGALFVPAGEIWAHLASTVLPRYVANTAMLALIVALLTFTMGVTTAWLVTMCAFPGRRVFEWAMLLPLAMPAYIIAYTYTGLLDFAGPVQSGLREAFGWDRNDYWFPVVRSLPGAAVMLGLVLYPYVYILSRAAFMEQSVCALETSRTLGLGPVASFWRVALPLARPAIVTGLALALMETVGDFGTVQYFAVDTFTTGIYRTWIGLGETAAATQLAAVLTLAVMALLLVERWSRGRARFHHTSGRYRALRRARLRPGLAALAFVACLMPVLLGFVVPAGQLLYWALGTPLVGDYFRLVGSTLSVAVAAALIAVAVGVLLAYAQRLSPGRATGVAIRVASIGYAVPGAVMAVGVMLPFAWFDNRLDELMRSTFGVSTGLILSGTVIALLFAYVARFLAISFNTVESSLGKVTPNMDRAARSLGERPRGMLFRIHLPMISGGLLTAAMLVFVDVMKELPATLILRPFGFNTLAVKAFEMASDERLAEAAAPALAIVVAGIVPVIILSRAIARSRPGHHEAR</sequence>
<evidence type="ECO:0000256" key="7">
    <source>
        <dbReference type="RuleBase" id="RU363032"/>
    </source>
</evidence>
<feature type="transmembrane region" description="Helical" evidence="7">
    <location>
        <begin position="476"/>
        <end position="497"/>
    </location>
</feature>
<dbReference type="PROSITE" id="PS50928">
    <property type="entry name" value="ABC_TM1"/>
    <property type="match status" value="2"/>
</dbReference>
<accession>A0A1Y5U067</accession>
<feature type="domain" description="ABC transmembrane type-1" evidence="8">
    <location>
        <begin position="71"/>
        <end position="277"/>
    </location>
</feature>
<evidence type="ECO:0000313" key="9">
    <source>
        <dbReference type="EMBL" id="SLN77229.1"/>
    </source>
</evidence>
<name>A0A1Y5U067_9PROT</name>
<feature type="transmembrane region" description="Helical" evidence="7">
    <location>
        <begin position="151"/>
        <end position="176"/>
    </location>
</feature>
<keyword evidence="10" id="KW-1185">Reference proteome</keyword>
<dbReference type="InParanoid" id="A0A1Y5U067"/>
<reference evidence="9 10" key="1">
    <citation type="submission" date="2017-03" db="EMBL/GenBank/DDBJ databases">
        <authorList>
            <person name="Afonso C.L."/>
            <person name="Miller P.J."/>
            <person name="Scott M.A."/>
            <person name="Spackman E."/>
            <person name="Goraichik I."/>
            <person name="Dimitrov K.M."/>
            <person name="Suarez D.L."/>
            <person name="Swayne D.E."/>
        </authorList>
    </citation>
    <scope>NUCLEOTIDE SEQUENCE [LARGE SCALE GENOMIC DNA]</scope>
    <source>
        <strain evidence="9 10">CECT 7691</strain>
    </source>
</reference>
<feature type="domain" description="ABC transmembrane type-1" evidence="8">
    <location>
        <begin position="345"/>
        <end position="551"/>
    </location>
</feature>
<dbReference type="GO" id="GO:0005886">
    <property type="term" value="C:plasma membrane"/>
    <property type="evidence" value="ECO:0007669"/>
    <property type="project" value="UniProtKB-SubCell"/>
</dbReference>
<feature type="transmembrane region" description="Helical" evidence="7">
    <location>
        <begin position="109"/>
        <end position="127"/>
    </location>
</feature>
<protein>
    <submittedName>
        <fullName evidence="9">Sulfate transport system permease protein CysW</fullName>
    </submittedName>
</protein>
<dbReference type="SUPFAM" id="SSF161098">
    <property type="entry name" value="MetI-like"/>
    <property type="match status" value="2"/>
</dbReference>
<keyword evidence="3" id="KW-1003">Cell membrane</keyword>
<dbReference type="InterPro" id="IPR000515">
    <property type="entry name" value="MetI-like"/>
</dbReference>
<gene>
    <name evidence="9" type="primary">cysW_2</name>
    <name evidence="9" type="ORF">OCH7691_04337</name>
</gene>
<organism evidence="9 10">
    <name type="scientific">Oceanibacterium hippocampi</name>
    <dbReference type="NCBI Taxonomy" id="745714"/>
    <lineage>
        <taxon>Bacteria</taxon>
        <taxon>Pseudomonadati</taxon>
        <taxon>Pseudomonadota</taxon>
        <taxon>Alphaproteobacteria</taxon>
        <taxon>Sneathiellales</taxon>
        <taxon>Sneathiellaceae</taxon>
        <taxon>Oceanibacterium</taxon>
    </lineage>
</organism>
<feature type="transmembrane region" description="Helical" evidence="7">
    <location>
        <begin position="533"/>
        <end position="556"/>
    </location>
</feature>
<comment type="similarity">
    <text evidence="7">Belongs to the binding-protein-dependent transport system permease family.</text>
</comment>
<evidence type="ECO:0000256" key="2">
    <source>
        <dbReference type="ARBA" id="ARBA00022448"/>
    </source>
</evidence>
<feature type="transmembrane region" description="Helical" evidence="7">
    <location>
        <begin position="380"/>
        <end position="407"/>
    </location>
</feature>
<feature type="transmembrane region" description="Helical" evidence="7">
    <location>
        <begin position="28"/>
        <end position="55"/>
    </location>
</feature>
<keyword evidence="6 7" id="KW-0472">Membrane</keyword>
<keyword evidence="5 7" id="KW-1133">Transmembrane helix</keyword>
<evidence type="ECO:0000256" key="4">
    <source>
        <dbReference type="ARBA" id="ARBA00022692"/>
    </source>
</evidence>
<dbReference type="EMBL" id="FWFR01000006">
    <property type="protein sequence ID" value="SLN77229.1"/>
    <property type="molecule type" value="Genomic_DNA"/>
</dbReference>
<dbReference type="Pfam" id="PF00528">
    <property type="entry name" value="BPD_transp_1"/>
    <property type="match status" value="1"/>
</dbReference>
<evidence type="ECO:0000256" key="3">
    <source>
        <dbReference type="ARBA" id="ARBA00022475"/>
    </source>
</evidence>
<dbReference type="InterPro" id="IPR035906">
    <property type="entry name" value="MetI-like_sf"/>
</dbReference>
<dbReference type="Proteomes" id="UP000193200">
    <property type="component" value="Unassembled WGS sequence"/>
</dbReference>
<dbReference type="Gene3D" id="1.10.3720.10">
    <property type="entry name" value="MetI-like"/>
    <property type="match status" value="2"/>
</dbReference>
<evidence type="ECO:0000256" key="1">
    <source>
        <dbReference type="ARBA" id="ARBA00004651"/>
    </source>
</evidence>
<dbReference type="AlphaFoldDB" id="A0A1Y5U067"/>
<feature type="transmembrane region" description="Helical" evidence="7">
    <location>
        <begin position="258"/>
        <end position="276"/>
    </location>
</feature>
<comment type="subcellular location">
    <subcellularLocation>
        <location evidence="1 7">Cell membrane</location>
        <topology evidence="1 7">Multi-pass membrane protein</topology>
    </subcellularLocation>
</comment>
<dbReference type="FunFam" id="1.10.3720.10:FF:000088">
    <property type="entry name" value="Iron(III) ABC transporter, permease protein"/>
    <property type="match status" value="1"/>
</dbReference>
<feature type="transmembrane region" description="Helical" evidence="7">
    <location>
        <begin position="75"/>
        <end position="97"/>
    </location>
</feature>
<dbReference type="GO" id="GO:0055085">
    <property type="term" value="P:transmembrane transport"/>
    <property type="evidence" value="ECO:0007669"/>
    <property type="project" value="InterPro"/>
</dbReference>
<keyword evidence="2 7" id="KW-0813">Transport</keyword>
<evidence type="ECO:0000256" key="6">
    <source>
        <dbReference type="ARBA" id="ARBA00023136"/>
    </source>
</evidence>
<dbReference type="PANTHER" id="PTHR30183">
    <property type="entry name" value="MOLYBDENUM TRANSPORT SYSTEM PERMEASE PROTEIN MODB"/>
    <property type="match status" value="1"/>
</dbReference>
<dbReference type="PANTHER" id="PTHR30183:SF2">
    <property type="entry name" value="IRON UTILIZATION PROTEIN"/>
    <property type="match status" value="1"/>
</dbReference>
<feature type="transmembrane region" description="Helical" evidence="7">
    <location>
        <begin position="344"/>
        <end position="368"/>
    </location>
</feature>
<proteinExistence type="inferred from homology"/>